<reference evidence="2" key="1">
    <citation type="journal article" date="2022" name="bioRxiv">
        <title>Sequencing and chromosome-scale assembly of the giantPleurodeles waltlgenome.</title>
        <authorList>
            <person name="Brown T."/>
            <person name="Elewa A."/>
            <person name="Iarovenko S."/>
            <person name="Subramanian E."/>
            <person name="Araus A.J."/>
            <person name="Petzold A."/>
            <person name="Susuki M."/>
            <person name="Suzuki K.-i.T."/>
            <person name="Hayashi T."/>
            <person name="Toyoda A."/>
            <person name="Oliveira C."/>
            <person name="Osipova E."/>
            <person name="Leigh N.D."/>
            <person name="Simon A."/>
            <person name="Yun M.H."/>
        </authorList>
    </citation>
    <scope>NUCLEOTIDE SEQUENCE</scope>
    <source>
        <strain evidence="2">20211129_DDA</strain>
        <tissue evidence="2">Liver</tissue>
    </source>
</reference>
<name>A0AAV7VHQ2_PLEWA</name>
<dbReference type="AlphaFoldDB" id="A0AAV7VHQ2"/>
<sequence length="124" mass="14132">MVAPRQPSTPGAPPETTRKRNALGIRISGFPTQQRTDVRGGPGRKERRRRTRRKSNDGRINRTPRILKKKEPPTEGKEAQRQEDSATSLVGRGASRCIPPQDLQLDQREPDKEEEKGRNKLMER</sequence>
<comment type="caution">
    <text evidence="2">The sequence shown here is derived from an EMBL/GenBank/DDBJ whole genome shotgun (WGS) entry which is preliminary data.</text>
</comment>
<accession>A0AAV7VHQ2</accession>
<keyword evidence="3" id="KW-1185">Reference proteome</keyword>
<organism evidence="2 3">
    <name type="scientific">Pleurodeles waltl</name>
    <name type="common">Iberian ribbed newt</name>
    <dbReference type="NCBI Taxonomy" id="8319"/>
    <lineage>
        <taxon>Eukaryota</taxon>
        <taxon>Metazoa</taxon>
        <taxon>Chordata</taxon>
        <taxon>Craniata</taxon>
        <taxon>Vertebrata</taxon>
        <taxon>Euteleostomi</taxon>
        <taxon>Amphibia</taxon>
        <taxon>Batrachia</taxon>
        <taxon>Caudata</taxon>
        <taxon>Salamandroidea</taxon>
        <taxon>Salamandridae</taxon>
        <taxon>Pleurodelinae</taxon>
        <taxon>Pleurodeles</taxon>
    </lineage>
</organism>
<evidence type="ECO:0000256" key="1">
    <source>
        <dbReference type="SAM" id="MobiDB-lite"/>
    </source>
</evidence>
<dbReference type="EMBL" id="JANPWB010000003">
    <property type="protein sequence ID" value="KAJ1201140.1"/>
    <property type="molecule type" value="Genomic_DNA"/>
</dbReference>
<feature type="compositionally biased region" description="Basic and acidic residues" evidence="1">
    <location>
        <begin position="69"/>
        <end position="84"/>
    </location>
</feature>
<gene>
    <name evidence="2" type="ORF">NDU88_004955</name>
</gene>
<feature type="region of interest" description="Disordered" evidence="1">
    <location>
        <begin position="1"/>
        <end position="124"/>
    </location>
</feature>
<protein>
    <submittedName>
        <fullName evidence="2">Uncharacterized protein</fullName>
    </submittedName>
</protein>
<dbReference type="Proteomes" id="UP001066276">
    <property type="component" value="Chromosome 2_1"/>
</dbReference>
<feature type="compositionally biased region" description="Basic and acidic residues" evidence="1">
    <location>
        <begin position="105"/>
        <end position="124"/>
    </location>
</feature>
<proteinExistence type="predicted"/>
<evidence type="ECO:0000313" key="3">
    <source>
        <dbReference type="Proteomes" id="UP001066276"/>
    </source>
</evidence>
<evidence type="ECO:0000313" key="2">
    <source>
        <dbReference type="EMBL" id="KAJ1201140.1"/>
    </source>
</evidence>